<dbReference type="InterPro" id="IPR045069">
    <property type="entry name" value="MATE_euk"/>
</dbReference>
<keyword evidence="5 7" id="KW-0472">Membrane</keyword>
<evidence type="ECO:0000256" key="3">
    <source>
        <dbReference type="ARBA" id="ARBA00022692"/>
    </source>
</evidence>
<proteinExistence type="inferred from homology"/>
<feature type="transmembrane region" description="Helical" evidence="7">
    <location>
        <begin position="154"/>
        <end position="174"/>
    </location>
</feature>
<dbReference type="Pfam" id="PF01554">
    <property type="entry name" value="MatE"/>
    <property type="match status" value="2"/>
</dbReference>
<dbReference type="HOGENOM" id="CLU_012893_1_2_1"/>
<comment type="subcellular location">
    <subcellularLocation>
        <location evidence="1">Membrane</location>
        <topology evidence="1">Multi-pass membrane protein</topology>
    </subcellularLocation>
</comment>
<feature type="transmembrane region" description="Helical" evidence="7">
    <location>
        <begin position="294"/>
        <end position="315"/>
    </location>
</feature>
<feature type="transmembrane region" description="Helical" evidence="7">
    <location>
        <begin position="476"/>
        <end position="499"/>
    </location>
</feature>
<evidence type="ECO:0000313" key="8">
    <source>
        <dbReference type="EMBL" id="KIW63752.1"/>
    </source>
</evidence>
<feature type="compositionally biased region" description="Basic and acidic residues" evidence="6">
    <location>
        <begin position="1"/>
        <end position="15"/>
    </location>
</feature>
<evidence type="ECO:0000256" key="5">
    <source>
        <dbReference type="ARBA" id="ARBA00023136"/>
    </source>
</evidence>
<evidence type="ECO:0000256" key="4">
    <source>
        <dbReference type="ARBA" id="ARBA00022989"/>
    </source>
</evidence>
<keyword evidence="4 7" id="KW-1133">Transmembrane helix</keyword>
<feature type="compositionally biased region" description="Acidic residues" evidence="6">
    <location>
        <begin position="43"/>
        <end position="56"/>
    </location>
</feature>
<evidence type="ECO:0000256" key="2">
    <source>
        <dbReference type="ARBA" id="ARBA00010199"/>
    </source>
</evidence>
<feature type="transmembrane region" description="Helical" evidence="7">
    <location>
        <begin position="376"/>
        <end position="394"/>
    </location>
</feature>
<keyword evidence="9" id="KW-1185">Reference proteome</keyword>
<evidence type="ECO:0000313" key="9">
    <source>
        <dbReference type="Proteomes" id="UP000054266"/>
    </source>
</evidence>
<organism evidence="8 9">
    <name type="scientific">Phialophora macrospora</name>
    <dbReference type="NCBI Taxonomy" id="1851006"/>
    <lineage>
        <taxon>Eukaryota</taxon>
        <taxon>Fungi</taxon>
        <taxon>Dikarya</taxon>
        <taxon>Ascomycota</taxon>
        <taxon>Pezizomycotina</taxon>
        <taxon>Eurotiomycetes</taxon>
        <taxon>Chaetothyriomycetidae</taxon>
        <taxon>Chaetothyriales</taxon>
        <taxon>Herpotrichiellaceae</taxon>
        <taxon>Phialophora</taxon>
    </lineage>
</organism>
<dbReference type="Proteomes" id="UP000054266">
    <property type="component" value="Unassembled WGS sequence"/>
</dbReference>
<evidence type="ECO:0000256" key="1">
    <source>
        <dbReference type="ARBA" id="ARBA00004141"/>
    </source>
</evidence>
<dbReference type="STRING" id="5601.A0A0D2DN77"/>
<evidence type="ECO:0008006" key="10">
    <source>
        <dbReference type="Google" id="ProtNLM"/>
    </source>
</evidence>
<dbReference type="CDD" id="cd13132">
    <property type="entry name" value="MATE_eukaryotic"/>
    <property type="match status" value="1"/>
</dbReference>
<feature type="region of interest" description="Disordered" evidence="6">
    <location>
        <begin position="1"/>
        <end position="56"/>
    </location>
</feature>
<dbReference type="GO" id="GO:0042910">
    <property type="term" value="F:xenobiotic transmembrane transporter activity"/>
    <property type="evidence" value="ECO:0007669"/>
    <property type="project" value="InterPro"/>
</dbReference>
<dbReference type="GO" id="GO:0016020">
    <property type="term" value="C:membrane"/>
    <property type="evidence" value="ECO:0007669"/>
    <property type="project" value="UniProtKB-SubCell"/>
</dbReference>
<feature type="compositionally biased region" description="Basic and acidic residues" evidence="6">
    <location>
        <begin position="23"/>
        <end position="42"/>
    </location>
</feature>
<name>A0A0D2DN77_9EURO</name>
<dbReference type="GO" id="GO:1990961">
    <property type="term" value="P:xenobiotic detoxification by transmembrane export across the plasma membrane"/>
    <property type="evidence" value="ECO:0007669"/>
    <property type="project" value="InterPro"/>
</dbReference>
<dbReference type="GO" id="GO:0015297">
    <property type="term" value="F:antiporter activity"/>
    <property type="evidence" value="ECO:0007669"/>
    <property type="project" value="InterPro"/>
</dbReference>
<reference evidence="8 9" key="1">
    <citation type="submission" date="2015-01" db="EMBL/GenBank/DDBJ databases">
        <title>The Genome Sequence of Capronia semiimmersa CBS27337.</title>
        <authorList>
            <consortium name="The Broad Institute Genomics Platform"/>
            <person name="Cuomo C."/>
            <person name="de Hoog S."/>
            <person name="Gorbushina A."/>
            <person name="Stielow B."/>
            <person name="Teixiera M."/>
            <person name="Abouelleil A."/>
            <person name="Chapman S.B."/>
            <person name="Priest M."/>
            <person name="Young S.K."/>
            <person name="Wortman J."/>
            <person name="Nusbaum C."/>
            <person name="Birren B."/>
        </authorList>
    </citation>
    <scope>NUCLEOTIDE SEQUENCE [LARGE SCALE GENOMIC DNA]</scope>
    <source>
        <strain evidence="8 9">CBS 27337</strain>
    </source>
</reference>
<evidence type="ECO:0000256" key="6">
    <source>
        <dbReference type="SAM" id="MobiDB-lite"/>
    </source>
</evidence>
<dbReference type="AlphaFoldDB" id="A0A0D2DN77"/>
<dbReference type="PANTHER" id="PTHR11206">
    <property type="entry name" value="MULTIDRUG RESISTANCE PROTEIN"/>
    <property type="match status" value="1"/>
</dbReference>
<feature type="transmembrane region" description="Helical" evidence="7">
    <location>
        <begin position="250"/>
        <end position="273"/>
    </location>
</feature>
<gene>
    <name evidence="8" type="ORF">PV04_08731</name>
</gene>
<feature type="transmembrane region" description="Helical" evidence="7">
    <location>
        <begin position="447"/>
        <end position="470"/>
    </location>
</feature>
<sequence length="534" mass="58098">MRRYSSTEEDHDRRRSMALVDEEIQRQEPDEHTGLLPKKRDDENETPSQEEGELMDILPEDETPARTLILHEFWVLIRGSIPVILAYTLQNSLQTVSILIVGRASPQDLSTAAFSYMFAMCSGWLIGMGGSTALDTLASSTFTGSKNKHDLGILLQRAFVVLTLFYIPIAIIWLCSEPIFRALGQSPQLSHDSSKFLSCLIPGGLGYIYFETMKKYLQAQEIMRPGTYVLLITSPISALLNYLFVYRAGWGILGAPFATGIGYWLSFLGLVLYAKFVAGGECWGGWSKRCLQNLGVFAKLAALGFIHVGTEWWAFEIVALAAGRLGEIPLASQSVIMTADQVMNTIPFGIGVAASARVGNMLGSRNAKGAARSANTAAWLSMLMGTLVLAVLMGTRNVFAKIFNDDERVVKLTAHVLPYVALFQIADGLNGSCGGSLRGMGRQHIGAAVNLVSYYCGALPLGIYLAFHGWGLPGLWVGQCIALYLVGIAEWAIVAFSNWEYEVEKAFSRMDKDELAENGHAGSSGPAPAGNGPQ</sequence>
<feature type="transmembrane region" description="Helical" evidence="7">
    <location>
        <begin position="113"/>
        <end position="134"/>
    </location>
</feature>
<accession>A0A0D2DN77</accession>
<comment type="similarity">
    <text evidence="2">Belongs to the multi antimicrobial extrusion (MATE) (TC 2.A.66.1) family.</text>
</comment>
<dbReference type="NCBIfam" id="TIGR00797">
    <property type="entry name" value="matE"/>
    <property type="match status" value="1"/>
</dbReference>
<keyword evidence="3 7" id="KW-0812">Transmembrane</keyword>
<protein>
    <recommendedName>
        <fullName evidence="10">MATE efflux family protein</fullName>
    </recommendedName>
</protein>
<dbReference type="InterPro" id="IPR002528">
    <property type="entry name" value="MATE_fam"/>
</dbReference>
<feature type="transmembrane region" description="Helical" evidence="7">
    <location>
        <begin position="222"/>
        <end position="244"/>
    </location>
</feature>
<dbReference type="EMBL" id="KN846961">
    <property type="protein sequence ID" value="KIW63752.1"/>
    <property type="molecule type" value="Genomic_DNA"/>
</dbReference>
<evidence type="ECO:0000256" key="7">
    <source>
        <dbReference type="SAM" id="Phobius"/>
    </source>
</evidence>